<evidence type="ECO:0000256" key="4">
    <source>
        <dbReference type="ARBA" id="ARBA00023163"/>
    </source>
</evidence>
<dbReference type="InterPro" id="IPR009061">
    <property type="entry name" value="DNA-bd_dom_put_sf"/>
</dbReference>
<dbReference type="Proteomes" id="UP001303946">
    <property type="component" value="Chromosome"/>
</dbReference>
<dbReference type="EMBL" id="CP136336">
    <property type="protein sequence ID" value="WOB09858.1"/>
    <property type="molecule type" value="Genomic_DNA"/>
</dbReference>
<keyword evidence="2" id="KW-0805">Transcription regulation</keyword>
<dbReference type="Gene3D" id="1.10.1660.10">
    <property type="match status" value="1"/>
</dbReference>
<evidence type="ECO:0000313" key="8">
    <source>
        <dbReference type="Proteomes" id="UP001303946"/>
    </source>
</evidence>
<feature type="coiled-coil region" evidence="5">
    <location>
        <begin position="81"/>
        <end position="115"/>
    </location>
</feature>
<keyword evidence="5" id="KW-0175">Coiled coil</keyword>
<feature type="domain" description="HTH merR-type" evidence="6">
    <location>
        <begin position="1"/>
        <end position="69"/>
    </location>
</feature>
<name>A0ABZ0CY13_9BURK</name>
<evidence type="ECO:0000256" key="1">
    <source>
        <dbReference type="ARBA" id="ARBA00022491"/>
    </source>
</evidence>
<evidence type="ECO:0000256" key="5">
    <source>
        <dbReference type="SAM" id="Coils"/>
    </source>
</evidence>
<evidence type="ECO:0000256" key="2">
    <source>
        <dbReference type="ARBA" id="ARBA00023015"/>
    </source>
</evidence>
<dbReference type="SMART" id="SM00422">
    <property type="entry name" value="HTH_MERR"/>
    <property type="match status" value="1"/>
</dbReference>
<protein>
    <submittedName>
        <fullName evidence="7">MerR family transcriptional regulator</fullName>
    </submittedName>
</protein>
<dbReference type="RefSeq" id="WP_316702732.1">
    <property type="nucleotide sequence ID" value="NZ_CP136336.1"/>
</dbReference>
<evidence type="ECO:0000256" key="3">
    <source>
        <dbReference type="ARBA" id="ARBA00023125"/>
    </source>
</evidence>
<reference evidence="7 8" key="1">
    <citation type="submission" date="2023-10" db="EMBL/GenBank/DDBJ databases">
        <title>Bacteria for the degradation of biodegradable plastic PBAT(Polybutylene adipate terephthalate).</title>
        <authorList>
            <person name="Weon H.-Y."/>
            <person name="Yeon J."/>
        </authorList>
    </citation>
    <scope>NUCLEOTIDE SEQUENCE [LARGE SCALE GENOMIC DNA]</scope>
    <source>
        <strain evidence="7 8">SBD 7-3</strain>
    </source>
</reference>
<dbReference type="PROSITE" id="PS50937">
    <property type="entry name" value="HTH_MERR_2"/>
    <property type="match status" value="1"/>
</dbReference>
<dbReference type="InterPro" id="IPR047057">
    <property type="entry name" value="MerR_fam"/>
</dbReference>
<dbReference type="Pfam" id="PF13411">
    <property type="entry name" value="MerR_1"/>
    <property type="match status" value="1"/>
</dbReference>
<keyword evidence="1" id="KW-0678">Repressor</keyword>
<dbReference type="PANTHER" id="PTHR30204">
    <property type="entry name" value="REDOX-CYCLING DRUG-SENSING TRANSCRIPTIONAL ACTIVATOR SOXR"/>
    <property type="match status" value="1"/>
</dbReference>
<gene>
    <name evidence="7" type="ORF">RXV79_07265</name>
</gene>
<sequence length="122" mass="13956">MEIKELEAQTGLGRDAIRYYERRGLLGFVPRGPNNYRDYPSSLVRELKLLSAMQALGFSLDEISSVLEGMRSQGIDCRGGAKLLAAKREDVERQIRELRQVSRLLRVEQARLEERARKHGRG</sequence>
<dbReference type="PANTHER" id="PTHR30204:SF69">
    <property type="entry name" value="MERR-FAMILY TRANSCRIPTIONAL REGULATOR"/>
    <property type="match status" value="1"/>
</dbReference>
<dbReference type="SUPFAM" id="SSF46955">
    <property type="entry name" value="Putative DNA-binding domain"/>
    <property type="match status" value="1"/>
</dbReference>
<proteinExistence type="predicted"/>
<keyword evidence="3" id="KW-0238">DNA-binding</keyword>
<accession>A0ABZ0CY13</accession>
<dbReference type="InterPro" id="IPR000551">
    <property type="entry name" value="MerR-type_HTH_dom"/>
</dbReference>
<keyword evidence="4" id="KW-0804">Transcription</keyword>
<evidence type="ECO:0000259" key="6">
    <source>
        <dbReference type="PROSITE" id="PS50937"/>
    </source>
</evidence>
<evidence type="ECO:0000313" key="7">
    <source>
        <dbReference type="EMBL" id="WOB09858.1"/>
    </source>
</evidence>
<organism evidence="7 8">
    <name type="scientific">Piscinibacter gummiphilus</name>
    <dbReference type="NCBI Taxonomy" id="946333"/>
    <lineage>
        <taxon>Bacteria</taxon>
        <taxon>Pseudomonadati</taxon>
        <taxon>Pseudomonadota</taxon>
        <taxon>Betaproteobacteria</taxon>
        <taxon>Burkholderiales</taxon>
        <taxon>Sphaerotilaceae</taxon>
        <taxon>Piscinibacter</taxon>
    </lineage>
</organism>
<keyword evidence="8" id="KW-1185">Reference proteome</keyword>